<organism evidence="1 2">
    <name type="scientific">Caerostris extrusa</name>
    <name type="common">Bark spider</name>
    <name type="synonym">Caerostris bankana</name>
    <dbReference type="NCBI Taxonomy" id="172846"/>
    <lineage>
        <taxon>Eukaryota</taxon>
        <taxon>Metazoa</taxon>
        <taxon>Ecdysozoa</taxon>
        <taxon>Arthropoda</taxon>
        <taxon>Chelicerata</taxon>
        <taxon>Arachnida</taxon>
        <taxon>Araneae</taxon>
        <taxon>Araneomorphae</taxon>
        <taxon>Entelegynae</taxon>
        <taxon>Araneoidea</taxon>
        <taxon>Araneidae</taxon>
        <taxon>Caerostris</taxon>
    </lineage>
</organism>
<gene>
    <name evidence="1" type="ORF">CEXT_295201</name>
</gene>
<evidence type="ECO:0000313" key="2">
    <source>
        <dbReference type="Proteomes" id="UP001054945"/>
    </source>
</evidence>
<protein>
    <submittedName>
        <fullName evidence="1">Uncharacterized protein</fullName>
    </submittedName>
</protein>
<dbReference type="EMBL" id="BPLR01007962">
    <property type="protein sequence ID" value="GIY21087.1"/>
    <property type="molecule type" value="Genomic_DNA"/>
</dbReference>
<evidence type="ECO:0000313" key="1">
    <source>
        <dbReference type="EMBL" id="GIY21087.1"/>
    </source>
</evidence>
<comment type="caution">
    <text evidence="1">The sequence shown here is derived from an EMBL/GenBank/DDBJ whole genome shotgun (WGS) entry which is preliminary data.</text>
</comment>
<name>A0AAV4RLR6_CAEEX</name>
<dbReference type="AlphaFoldDB" id="A0AAV4RLR6"/>
<dbReference type="Proteomes" id="UP001054945">
    <property type="component" value="Unassembled WGS sequence"/>
</dbReference>
<reference evidence="1 2" key="1">
    <citation type="submission" date="2021-06" db="EMBL/GenBank/DDBJ databases">
        <title>Caerostris extrusa draft genome.</title>
        <authorList>
            <person name="Kono N."/>
            <person name="Arakawa K."/>
        </authorList>
    </citation>
    <scope>NUCLEOTIDE SEQUENCE [LARGE SCALE GENOMIC DNA]</scope>
</reference>
<keyword evidence="2" id="KW-1185">Reference proteome</keyword>
<accession>A0AAV4RLR6</accession>
<sequence>MRNPQSKSPESCDSHAFMMIIITMLSRANPSSSESTFLIDGMPEGNQLPLRPLPLSNANPEPVWVRASIQHHLGFFVCLLASEWSGTALVLGYASANPPLMLRCGCFNNSSV</sequence>
<proteinExistence type="predicted"/>